<keyword evidence="4" id="KW-0804">Transcription</keyword>
<feature type="compositionally biased region" description="Basic and acidic residues" evidence="7">
    <location>
        <begin position="390"/>
        <end position="402"/>
    </location>
</feature>
<comment type="caution">
    <text evidence="9">The sequence shown here is derived from an EMBL/GenBank/DDBJ whole genome shotgun (WGS) entry which is preliminary data.</text>
</comment>
<name>A0ABD3QFC8_9STRA</name>
<evidence type="ECO:0000256" key="7">
    <source>
        <dbReference type="SAM" id="MobiDB-lite"/>
    </source>
</evidence>
<feature type="coiled-coil region" evidence="6">
    <location>
        <begin position="176"/>
        <end position="203"/>
    </location>
</feature>
<feature type="domain" description="AP2/ERF" evidence="8">
    <location>
        <begin position="240"/>
        <end position="297"/>
    </location>
</feature>
<dbReference type="AlphaFoldDB" id="A0ABD3QFC8"/>
<feature type="compositionally biased region" description="Polar residues" evidence="7">
    <location>
        <begin position="212"/>
        <end position="236"/>
    </location>
</feature>
<dbReference type="InterPro" id="IPR016177">
    <property type="entry name" value="DNA-bd_dom_sf"/>
</dbReference>
<accession>A0ABD3QFC8</accession>
<dbReference type="GO" id="GO:0003677">
    <property type="term" value="F:DNA binding"/>
    <property type="evidence" value="ECO:0007669"/>
    <property type="project" value="UniProtKB-KW"/>
</dbReference>
<dbReference type="Gene3D" id="3.30.730.10">
    <property type="entry name" value="AP2/ERF domain"/>
    <property type="match status" value="2"/>
</dbReference>
<dbReference type="GO" id="GO:0005634">
    <property type="term" value="C:nucleus"/>
    <property type="evidence" value="ECO:0007669"/>
    <property type="project" value="UniProtKB-SubCell"/>
</dbReference>
<keyword evidence="2" id="KW-0805">Transcription regulation</keyword>
<feature type="region of interest" description="Disordered" evidence="7">
    <location>
        <begin position="562"/>
        <end position="581"/>
    </location>
</feature>
<dbReference type="Proteomes" id="UP001530400">
    <property type="component" value="Unassembled WGS sequence"/>
</dbReference>
<evidence type="ECO:0000256" key="5">
    <source>
        <dbReference type="ARBA" id="ARBA00023242"/>
    </source>
</evidence>
<dbReference type="EMBL" id="JALLPJ020000204">
    <property type="protein sequence ID" value="KAL3798769.1"/>
    <property type="molecule type" value="Genomic_DNA"/>
</dbReference>
<comment type="subcellular location">
    <subcellularLocation>
        <location evidence="1">Nucleus</location>
    </subcellularLocation>
</comment>
<feature type="compositionally biased region" description="Polar residues" evidence="7">
    <location>
        <begin position="524"/>
        <end position="537"/>
    </location>
</feature>
<dbReference type="InterPro" id="IPR036955">
    <property type="entry name" value="AP2/ERF_dom_sf"/>
</dbReference>
<evidence type="ECO:0000313" key="9">
    <source>
        <dbReference type="EMBL" id="KAL3798769.1"/>
    </source>
</evidence>
<keyword evidence="6" id="KW-0175">Coiled coil</keyword>
<dbReference type="SMART" id="SM00380">
    <property type="entry name" value="AP2"/>
    <property type="match status" value="1"/>
</dbReference>
<evidence type="ECO:0000256" key="3">
    <source>
        <dbReference type="ARBA" id="ARBA00023125"/>
    </source>
</evidence>
<evidence type="ECO:0000259" key="8">
    <source>
        <dbReference type="PROSITE" id="PS51032"/>
    </source>
</evidence>
<proteinExistence type="predicted"/>
<evidence type="ECO:0000313" key="10">
    <source>
        <dbReference type="Proteomes" id="UP001530400"/>
    </source>
</evidence>
<dbReference type="SUPFAM" id="SSF54171">
    <property type="entry name" value="DNA-binding domain"/>
    <property type="match status" value="2"/>
</dbReference>
<keyword evidence="3" id="KW-0238">DNA-binding</keyword>
<feature type="compositionally biased region" description="Basic residues" evidence="7">
    <location>
        <begin position="563"/>
        <end position="577"/>
    </location>
</feature>
<feature type="region of interest" description="Disordered" evidence="7">
    <location>
        <begin position="387"/>
        <end position="408"/>
    </location>
</feature>
<sequence length="939" mass="104546">MPSYRKIACEDAIKENAAAVNPPPADDEEDTDLRGVETTCSSDVNAVGNDVIDNNHSAEECMQVDQAREVISTKPSSPERIVGGNLNESCEPDVADPNTKQSKTSRFTGVFYDKRANPYQSNINVEGKHYGLGGYHVQADAALAYDECCEVLWRRFGEKINGRFQRVNFRTHQDYIEARSQELQEVEDDIKEANSADKVYEKTQDRIDAVSKRTSTSAVDSESAPADNSTNNSSCGQANRYRGVSYVKENAKYRARIGNHGKYFYMGLYELQADAAHAYDRGLKELHISRNPNFKTTEEYQQAREQELIQCQFSVNMDCIDKQISERIGVLQQKNDDVQTVAAASKHIQIEKKPRDHSGEESEGIITNDTTDDNRKTRIIVVSATGGNMKESHEPDEADHNTKQSKTSRFTGVSYNKRDKCYDSRISIDGKQYPLGTYHNQADAAMAYDEYCKVLGGRRLQRVNFSSHQNYIEARSQELQEVGDGMKEADSADKVYEKIRHRIDAISSKLSSTTAVDSKSVAIDNTTTSTHHNSKLGSTPELHSTKRGNESTSAPTTVIGDVKKKRKRQHKSKRRGDRKLNTMLELNEMTHMLTKKGALFDQNSSIADCMESHQKDITAILTNMSRSVHQEDLMVIESDSSLHSDHPNAADEVASNSSKLSIDASAMSPTAIEGANITVSSPIDKEVEKESGFEETIDYDECAQSTTCCVTEGKHDAGEDPQAIVENSTEQVMTSNGCAQSVRSDEDDSIDALFDDEDSIENMVEEKDVDPKTNIDDPTEDIGHDATCTININPSELMTLNPDQMETLPFPIGCHVWSNLTTVTGGATFRSGTVVCASFNFMTRQLYYKVMLDDGNTVVWLDELAFGPTCPIYYSPTNMTDNECGIQGEIMMCYKKFNKLCYTALISSSESGKFKVIEDIPASQIKYRKESQVKSPAFL</sequence>
<protein>
    <recommendedName>
        <fullName evidence="8">AP2/ERF domain-containing protein</fullName>
    </recommendedName>
</protein>
<feature type="region of interest" description="Disordered" evidence="7">
    <location>
        <begin position="524"/>
        <end position="556"/>
    </location>
</feature>
<feature type="region of interest" description="Disordered" evidence="7">
    <location>
        <begin position="345"/>
        <end position="370"/>
    </location>
</feature>
<dbReference type="InterPro" id="IPR001471">
    <property type="entry name" value="AP2/ERF_dom"/>
</dbReference>
<evidence type="ECO:0000256" key="1">
    <source>
        <dbReference type="ARBA" id="ARBA00004123"/>
    </source>
</evidence>
<keyword evidence="5" id="KW-0539">Nucleus</keyword>
<reference evidence="9 10" key="1">
    <citation type="submission" date="2024-10" db="EMBL/GenBank/DDBJ databases">
        <title>Updated reference genomes for cyclostephanoid diatoms.</title>
        <authorList>
            <person name="Roberts W.R."/>
            <person name="Alverson A.J."/>
        </authorList>
    </citation>
    <scope>NUCLEOTIDE SEQUENCE [LARGE SCALE GENOMIC DNA]</scope>
    <source>
        <strain evidence="9 10">AJA010-31</strain>
    </source>
</reference>
<gene>
    <name evidence="9" type="ORF">ACHAWO_012013</name>
</gene>
<keyword evidence="10" id="KW-1185">Reference proteome</keyword>
<dbReference type="PROSITE" id="PS51032">
    <property type="entry name" value="AP2_ERF"/>
    <property type="match status" value="1"/>
</dbReference>
<evidence type="ECO:0000256" key="4">
    <source>
        <dbReference type="ARBA" id="ARBA00023163"/>
    </source>
</evidence>
<feature type="compositionally biased region" description="Basic and acidic residues" evidence="7">
    <location>
        <begin position="348"/>
        <end position="360"/>
    </location>
</feature>
<evidence type="ECO:0000256" key="2">
    <source>
        <dbReference type="ARBA" id="ARBA00023015"/>
    </source>
</evidence>
<evidence type="ECO:0000256" key="6">
    <source>
        <dbReference type="SAM" id="Coils"/>
    </source>
</evidence>
<organism evidence="9 10">
    <name type="scientific">Cyclotella atomus</name>
    <dbReference type="NCBI Taxonomy" id="382360"/>
    <lineage>
        <taxon>Eukaryota</taxon>
        <taxon>Sar</taxon>
        <taxon>Stramenopiles</taxon>
        <taxon>Ochrophyta</taxon>
        <taxon>Bacillariophyta</taxon>
        <taxon>Coscinodiscophyceae</taxon>
        <taxon>Thalassiosirophycidae</taxon>
        <taxon>Stephanodiscales</taxon>
        <taxon>Stephanodiscaceae</taxon>
        <taxon>Cyclotella</taxon>
    </lineage>
</organism>
<feature type="region of interest" description="Disordered" evidence="7">
    <location>
        <begin position="210"/>
        <end position="236"/>
    </location>
</feature>